<dbReference type="GO" id="GO:0005737">
    <property type="term" value="C:cytoplasm"/>
    <property type="evidence" value="ECO:0000318"/>
    <property type="project" value="GO_Central"/>
</dbReference>
<reference evidence="11" key="1">
    <citation type="submission" date="2025-08" db="UniProtKB">
        <authorList>
            <consortium name="Ensembl"/>
        </authorList>
    </citation>
    <scope>IDENTIFICATION</scope>
    <source>
        <strain evidence="11">Glennie</strain>
    </source>
</reference>
<sequence>MSAALPSLPKISLHGQPSRGKRGAGIFRAGDCDHVPGRGEADGPSQRLLPAMAHGAGVPATFPALLVLGLLASTAGARAPGSRLEGGRPALAAGPGAGLAGGRGWERDYWTGVRRRRRLYCGVGIGFHLQVHPDGRVSGTHRESPYSLLEISAVERGVVSLFGVESLLFVAMDKRGRLYGSAGFQEECKFRETLLPNHYNAYESSPHRGSFIALSKRGRPKRGTKVSPAMTVTHFLPRL</sequence>
<dbReference type="InterPro" id="IPR002209">
    <property type="entry name" value="Fibroblast_GF_fam"/>
</dbReference>
<evidence type="ECO:0000256" key="9">
    <source>
        <dbReference type="RuleBase" id="RU049442"/>
    </source>
</evidence>
<dbReference type="STRING" id="9258.ENSOANP00000026402"/>
<proteinExistence type="inferred from homology"/>
<dbReference type="GO" id="GO:0001502">
    <property type="term" value="P:cartilage condensation"/>
    <property type="evidence" value="ECO:0007669"/>
    <property type="project" value="Ensembl"/>
</dbReference>
<evidence type="ECO:0000256" key="3">
    <source>
        <dbReference type="ARBA" id="ARBA00022473"/>
    </source>
</evidence>
<feature type="region of interest" description="Disordered" evidence="10">
    <location>
        <begin position="1"/>
        <end position="26"/>
    </location>
</feature>
<dbReference type="SMART" id="SM00442">
    <property type="entry name" value="FGF"/>
    <property type="match status" value="1"/>
</dbReference>
<keyword evidence="4" id="KW-0964">Secreted</keyword>
<evidence type="ECO:0000256" key="5">
    <source>
        <dbReference type="ARBA" id="ARBA00022729"/>
    </source>
</evidence>
<dbReference type="GO" id="GO:0022008">
    <property type="term" value="P:neurogenesis"/>
    <property type="evidence" value="ECO:0000318"/>
    <property type="project" value="GO_Central"/>
</dbReference>
<evidence type="ECO:0000256" key="4">
    <source>
        <dbReference type="ARBA" id="ARBA00022525"/>
    </source>
</evidence>
<dbReference type="HOGENOM" id="CLU_081609_4_1_1"/>
<evidence type="ECO:0000313" key="11">
    <source>
        <dbReference type="Ensembl" id="ENSOANP00000026402.2"/>
    </source>
</evidence>
<dbReference type="InterPro" id="IPR008996">
    <property type="entry name" value="IL1/FGF"/>
</dbReference>
<evidence type="ECO:0000313" key="12">
    <source>
        <dbReference type="Proteomes" id="UP000002279"/>
    </source>
</evidence>
<keyword evidence="8" id="KW-0497">Mitogen</keyword>
<evidence type="ECO:0000256" key="1">
    <source>
        <dbReference type="ARBA" id="ARBA00004613"/>
    </source>
</evidence>
<dbReference type="PANTHER" id="PTHR11486">
    <property type="entry name" value="FIBROBLAST GROWTH FACTOR"/>
    <property type="match status" value="1"/>
</dbReference>
<evidence type="ECO:0000256" key="2">
    <source>
        <dbReference type="ARBA" id="ARBA00007936"/>
    </source>
</evidence>
<comment type="subcellular location">
    <subcellularLocation>
        <location evidence="1">Secreted</location>
    </subcellularLocation>
</comment>
<accession>F7D173</accession>
<dbReference type="Bgee" id="ENSOANG00000020755">
    <property type="expression patterns" value="Expressed in heart"/>
</dbReference>
<dbReference type="GO" id="GO:0030334">
    <property type="term" value="P:regulation of cell migration"/>
    <property type="evidence" value="ECO:0000318"/>
    <property type="project" value="GO_Central"/>
</dbReference>
<gene>
    <name evidence="11" type="primary">FGF6</name>
</gene>
<evidence type="ECO:0000256" key="6">
    <source>
        <dbReference type="ARBA" id="ARBA00022782"/>
    </source>
</evidence>
<dbReference type="GeneID" id="103165700"/>
<reference evidence="11" key="2">
    <citation type="submission" date="2025-09" db="UniProtKB">
        <authorList>
            <consortium name="Ensembl"/>
        </authorList>
    </citation>
    <scope>IDENTIFICATION</scope>
    <source>
        <strain evidence="11">Glennie</strain>
    </source>
</reference>
<dbReference type="SUPFAM" id="SSF50353">
    <property type="entry name" value="Cytokine"/>
    <property type="match status" value="1"/>
</dbReference>
<dbReference type="GO" id="GO:0043410">
    <property type="term" value="P:positive regulation of MAPK cascade"/>
    <property type="evidence" value="ECO:0000318"/>
    <property type="project" value="GO_Central"/>
</dbReference>
<evidence type="ECO:0000256" key="10">
    <source>
        <dbReference type="SAM" id="MobiDB-lite"/>
    </source>
</evidence>
<dbReference type="eggNOG" id="KOG3885">
    <property type="taxonomic scope" value="Eukaryota"/>
</dbReference>
<dbReference type="GO" id="GO:0005615">
    <property type="term" value="C:extracellular space"/>
    <property type="evidence" value="ECO:0000318"/>
    <property type="project" value="GO_Central"/>
</dbReference>
<dbReference type="GO" id="GO:0045445">
    <property type="term" value="P:myoblast differentiation"/>
    <property type="evidence" value="ECO:0007669"/>
    <property type="project" value="Ensembl"/>
</dbReference>
<keyword evidence="5" id="KW-0732">Signal</keyword>
<evidence type="ECO:0000256" key="7">
    <source>
        <dbReference type="ARBA" id="ARBA00023030"/>
    </source>
</evidence>
<dbReference type="PRINTS" id="PR00262">
    <property type="entry name" value="IL1HBGF"/>
</dbReference>
<dbReference type="Proteomes" id="UP000002279">
    <property type="component" value="Unplaced"/>
</dbReference>
<dbReference type="KEGG" id="oaa:103165700"/>
<dbReference type="OrthoDB" id="5960247at2759"/>
<dbReference type="FunFam" id="2.80.10.50:FF:000033">
    <property type="entry name" value="Fibroblast growth factor"/>
    <property type="match status" value="1"/>
</dbReference>
<dbReference type="CTD" id="2251"/>
<dbReference type="Pfam" id="PF00167">
    <property type="entry name" value="FGF"/>
    <property type="match status" value="1"/>
</dbReference>
<dbReference type="PROSITE" id="PS00247">
    <property type="entry name" value="HBGF_FGF"/>
    <property type="match status" value="1"/>
</dbReference>
<comment type="similarity">
    <text evidence="2 9">Belongs to the heparin-binding growth factors family.</text>
</comment>
<keyword evidence="3" id="KW-0217">Developmental protein</keyword>
<dbReference type="Ensembl" id="ENSOANT00000030204.2">
    <property type="protein sequence ID" value="ENSOANP00000026402.2"/>
    <property type="gene ID" value="ENSOANG00000020755.2"/>
</dbReference>
<dbReference type="GO" id="GO:0051781">
    <property type="term" value="P:positive regulation of cell division"/>
    <property type="evidence" value="ECO:0007669"/>
    <property type="project" value="UniProtKB-KW"/>
</dbReference>
<dbReference type="FunCoup" id="F7D173">
    <property type="interactions" value="762"/>
</dbReference>
<keyword evidence="6" id="KW-0221">Differentiation</keyword>
<dbReference type="AlphaFoldDB" id="F7D173"/>
<dbReference type="GO" id="GO:0005104">
    <property type="term" value="F:fibroblast growth factor receptor binding"/>
    <property type="evidence" value="ECO:0000318"/>
    <property type="project" value="GO_Central"/>
</dbReference>
<dbReference type="Gene3D" id="2.80.10.50">
    <property type="match status" value="1"/>
</dbReference>
<dbReference type="GO" id="GO:0008543">
    <property type="term" value="P:fibroblast growth factor receptor signaling pathway"/>
    <property type="evidence" value="ECO:0000318"/>
    <property type="project" value="GO_Central"/>
</dbReference>
<keyword evidence="7" id="KW-0339">Growth factor</keyword>
<organism evidence="11 12">
    <name type="scientific">Ornithorhynchus anatinus</name>
    <name type="common">Duckbill platypus</name>
    <dbReference type="NCBI Taxonomy" id="9258"/>
    <lineage>
        <taxon>Eukaryota</taxon>
        <taxon>Metazoa</taxon>
        <taxon>Chordata</taxon>
        <taxon>Craniata</taxon>
        <taxon>Vertebrata</taxon>
        <taxon>Euteleostomi</taxon>
        <taxon>Mammalia</taxon>
        <taxon>Monotremata</taxon>
        <taxon>Ornithorhynchidae</taxon>
        <taxon>Ornithorhynchus</taxon>
    </lineage>
</organism>
<keyword evidence="12" id="KW-1185">Reference proteome</keyword>
<dbReference type="PRINTS" id="PR00263">
    <property type="entry name" value="HBGFFGF"/>
</dbReference>
<dbReference type="GO" id="GO:0008284">
    <property type="term" value="P:positive regulation of cell population proliferation"/>
    <property type="evidence" value="ECO:0000318"/>
    <property type="project" value="GO_Central"/>
</dbReference>
<evidence type="ECO:0000256" key="8">
    <source>
        <dbReference type="ARBA" id="ARBA00023246"/>
    </source>
</evidence>
<dbReference type="GeneTree" id="ENSGT00940000157821"/>
<dbReference type="InParanoid" id="F7D173"/>
<protein>
    <recommendedName>
        <fullName evidence="9">Fibroblast growth factor</fullName>
        <shortName evidence="9">FGF</shortName>
    </recommendedName>
</protein>
<dbReference type="GO" id="GO:0008083">
    <property type="term" value="F:growth factor activity"/>
    <property type="evidence" value="ECO:0000318"/>
    <property type="project" value="GO_Central"/>
</dbReference>
<name>F7D173_ORNAN</name>